<dbReference type="OrthoDB" id="2019572at2759"/>
<evidence type="ECO:0000256" key="2">
    <source>
        <dbReference type="ARBA" id="ARBA00022676"/>
    </source>
</evidence>
<dbReference type="EMBL" id="CANHGI010000005">
    <property type="protein sequence ID" value="CAI5450558.1"/>
    <property type="molecule type" value="Genomic_DNA"/>
</dbReference>
<feature type="domain" description="Methyltransferase FkbM" evidence="6">
    <location>
        <begin position="130"/>
        <end position="308"/>
    </location>
</feature>
<sequence>MYTPLDPEFQPKNLKNRIHFNGGAENDVENSLREDVTPEFYKIYGYDGPMDELDNLEAEPESPKFEKISNTIHNLINTTEICDFTSTNFVAKNSEKILRGFKKCTVPIFESFSDNHTRFFDNWVNSSRKCDYIDEFRNLNLHGLSNIDEIKWLIYPKCQEENIHVTLGVGHDVQAELKLKKHQPNTKFYAVDPMIAINYDLVTEQLNGSFFAFALANETRMQNFTVKEKTGYVLKPVATLDIGYFFENLLVLPKIDTLFLDIEGGENYFLEYFEKNGKFDEIGMQICQFNIEFHNVKYEYQDRIYAFLGKIIDDERNELQYLDCSGFINNSSSAIENYVNSGRMKLGSGRVTINFSMDCESIIERVKNNETFENELKNPVAFIRNVYTTYEFQEMLLTSIYHPSNTYCYSIDQKSEKTGIFENLAQLSRCLPNIILNPITYDFNSDGYFQDRANFKCLELILARKWEHVIFLQNNDLVIKSVEELAELSEILKAKSLMAVQEPFEDRWIHEADWTPKGLKLFKNESKVPREILEKPLRIWKGFNQVILSRIFVESIFEMLDLEGILELFNQKEMYGVDEMLVQTLYRNNLGLAGQPTSSNLNTTIEDRITRWSDWIYQPSGYNEMCRSKLLRHNICIMGVEYLADFRESSFVIANKILEDFDLAPLFCIREVFRERKNIYKKEEIWRKGTSKLILNEILKNQEFLKIHMGLNMRF</sequence>
<evidence type="ECO:0000256" key="5">
    <source>
        <dbReference type="ARBA" id="ARBA00023180"/>
    </source>
</evidence>
<evidence type="ECO:0000256" key="4">
    <source>
        <dbReference type="ARBA" id="ARBA00023136"/>
    </source>
</evidence>
<keyword evidence="4" id="KW-0472">Membrane</keyword>
<keyword evidence="5" id="KW-0325">Glycoprotein</keyword>
<dbReference type="InterPro" id="IPR006342">
    <property type="entry name" value="FkbM_mtfrase"/>
</dbReference>
<dbReference type="InterPro" id="IPR003406">
    <property type="entry name" value="Glyco_trans_14"/>
</dbReference>
<evidence type="ECO:0000313" key="7">
    <source>
        <dbReference type="EMBL" id="CAI5450558.1"/>
    </source>
</evidence>
<gene>
    <name evidence="7" type="ORF">CAMP_LOCUS13195</name>
</gene>
<protein>
    <recommendedName>
        <fullName evidence="6">Methyltransferase FkbM domain-containing protein</fullName>
    </recommendedName>
</protein>
<proteinExistence type="predicted"/>
<dbReference type="PANTHER" id="PTHR46671">
    <property type="entry name" value="PROTEIN CBG11221"/>
    <property type="match status" value="1"/>
</dbReference>
<dbReference type="PANTHER" id="PTHR46671:SF2">
    <property type="entry name" value="GLYCOSYLATION RELATED"/>
    <property type="match status" value="1"/>
</dbReference>
<dbReference type="Proteomes" id="UP001152747">
    <property type="component" value="Unassembled WGS sequence"/>
</dbReference>
<comment type="subcellular location">
    <subcellularLocation>
        <location evidence="1">Membrane</location>
        <topology evidence="1">Single-pass type II membrane protein</topology>
    </subcellularLocation>
</comment>
<name>A0A9P1IR46_9PELO</name>
<dbReference type="AlphaFoldDB" id="A0A9P1IR46"/>
<evidence type="ECO:0000313" key="8">
    <source>
        <dbReference type="Proteomes" id="UP001152747"/>
    </source>
</evidence>
<dbReference type="GO" id="GO:0016020">
    <property type="term" value="C:membrane"/>
    <property type="evidence" value="ECO:0007669"/>
    <property type="project" value="UniProtKB-SubCell"/>
</dbReference>
<keyword evidence="8" id="KW-1185">Reference proteome</keyword>
<keyword evidence="2" id="KW-0328">Glycosyltransferase</keyword>
<evidence type="ECO:0000259" key="6">
    <source>
        <dbReference type="Pfam" id="PF05050"/>
    </source>
</evidence>
<dbReference type="Pfam" id="PF02485">
    <property type="entry name" value="Branch"/>
    <property type="match status" value="1"/>
</dbReference>
<accession>A0A9P1IR46</accession>
<evidence type="ECO:0000256" key="1">
    <source>
        <dbReference type="ARBA" id="ARBA00004606"/>
    </source>
</evidence>
<keyword evidence="3" id="KW-0808">Transferase</keyword>
<comment type="caution">
    <text evidence="7">The sequence shown here is derived from an EMBL/GenBank/DDBJ whole genome shotgun (WGS) entry which is preliminary data.</text>
</comment>
<dbReference type="GO" id="GO:0016757">
    <property type="term" value="F:glycosyltransferase activity"/>
    <property type="evidence" value="ECO:0007669"/>
    <property type="project" value="UniProtKB-KW"/>
</dbReference>
<organism evidence="7 8">
    <name type="scientific">Caenorhabditis angaria</name>
    <dbReference type="NCBI Taxonomy" id="860376"/>
    <lineage>
        <taxon>Eukaryota</taxon>
        <taxon>Metazoa</taxon>
        <taxon>Ecdysozoa</taxon>
        <taxon>Nematoda</taxon>
        <taxon>Chromadorea</taxon>
        <taxon>Rhabditida</taxon>
        <taxon>Rhabditina</taxon>
        <taxon>Rhabditomorpha</taxon>
        <taxon>Rhabditoidea</taxon>
        <taxon>Rhabditidae</taxon>
        <taxon>Peloderinae</taxon>
        <taxon>Caenorhabditis</taxon>
    </lineage>
</organism>
<evidence type="ECO:0000256" key="3">
    <source>
        <dbReference type="ARBA" id="ARBA00022679"/>
    </source>
</evidence>
<reference evidence="7" key="1">
    <citation type="submission" date="2022-11" db="EMBL/GenBank/DDBJ databases">
        <authorList>
            <person name="Kikuchi T."/>
        </authorList>
    </citation>
    <scope>NUCLEOTIDE SEQUENCE</scope>
    <source>
        <strain evidence="7">PS1010</strain>
    </source>
</reference>
<dbReference type="Pfam" id="PF05050">
    <property type="entry name" value="Methyltransf_21"/>
    <property type="match status" value="1"/>
</dbReference>